<dbReference type="Proteomes" id="UP000039865">
    <property type="component" value="Unassembled WGS sequence"/>
</dbReference>
<evidence type="ECO:0000313" key="2">
    <source>
        <dbReference type="Proteomes" id="UP000039865"/>
    </source>
</evidence>
<dbReference type="InParanoid" id="A0A078A8M7"/>
<sequence length="186" mass="21700">MEIMNKTISLALQKDITFVLQFVPSAQNLADAPSRQKIKGHIDDCYQLTSNIISADEVIAYFDVLPKESHHDMNTVVVNYLQHQKKRAYMYKHFQLYILDNKDFFLETETKQVALTTAIAEAIMLYNWTPVSHKVEWQRVLETLSDHKRLLSKALDLAEVQNDRSRLKLMNTWTRSMIPSTIRIET</sequence>
<organism evidence="1 2">
    <name type="scientific">Stylonychia lemnae</name>
    <name type="common">Ciliate</name>
    <dbReference type="NCBI Taxonomy" id="5949"/>
    <lineage>
        <taxon>Eukaryota</taxon>
        <taxon>Sar</taxon>
        <taxon>Alveolata</taxon>
        <taxon>Ciliophora</taxon>
        <taxon>Intramacronucleata</taxon>
        <taxon>Spirotrichea</taxon>
        <taxon>Stichotrichia</taxon>
        <taxon>Sporadotrichida</taxon>
        <taxon>Oxytrichidae</taxon>
        <taxon>Stylonychinae</taxon>
        <taxon>Stylonychia</taxon>
    </lineage>
</organism>
<protein>
    <submittedName>
        <fullName evidence="1">Uncharacterized protein</fullName>
    </submittedName>
</protein>
<accession>A0A078A8M7</accession>
<gene>
    <name evidence="1" type="primary">Contig10975.g11733</name>
    <name evidence="1" type="ORF">STYLEM_7211</name>
</gene>
<keyword evidence="2" id="KW-1185">Reference proteome</keyword>
<dbReference type="EMBL" id="CCKQ01006893">
    <property type="protein sequence ID" value="CDW78236.1"/>
    <property type="molecule type" value="Genomic_DNA"/>
</dbReference>
<dbReference type="AlphaFoldDB" id="A0A078A8M7"/>
<evidence type="ECO:0000313" key="1">
    <source>
        <dbReference type="EMBL" id="CDW78236.1"/>
    </source>
</evidence>
<name>A0A078A8M7_STYLE</name>
<reference evidence="1 2" key="1">
    <citation type="submission" date="2014-06" db="EMBL/GenBank/DDBJ databases">
        <authorList>
            <person name="Swart Estienne"/>
        </authorList>
    </citation>
    <scope>NUCLEOTIDE SEQUENCE [LARGE SCALE GENOMIC DNA]</scope>
    <source>
        <strain evidence="1 2">130c</strain>
    </source>
</reference>
<proteinExistence type="predicted"/>